<dbReference type="STRING" id="937775.Metlim_1351"/>
<comment type="caution">
    <text evidence="7">Lacks conserved residue(s) required for the propagation of feature annotation.</text>
</comment>
<keyword evidence="7" id="KW-0521">NADP</keyword>
<sequence length="336" mass="35569">MNTFGRFFRFTTFGESHGRALGVVVDGCPPGIEFSEADMIPLLERRRPGLSPLSTPRSESDNPEILSGIFEGKTTGMPVAMIVRNRDARSGDYESGKELFRPGHADYTYREKYGIRDYRGGGRSSGRETVSRVMAGALAMKMLSITGISFKSRILSVHGISDPGLFEDEILSAKSAGDSVGGVAEVTVKGCPAGVGDPVFGRLDAALSAAMMSVGAVKGVEIGDGFSSAEVFGSENNDSMASDEYGNVKFLSNHSGGILGGISTGEDIVIRIAVKPTPSISSEQQTVDIHGNNRLISTGGRHDPCIVPRITVVAEAMAAVVIADSYLSMRAYAPFE</sequence>
<feature type="binding site" evidence="7">
    <location>
        <position position="260"/>
    </location>
    <ligand>
        <name>FMN</name>
        <dbReference type="ChEBI" id="CHEBI:58210"/>
    </ligand>
</feature>
<evidence type="ECO:0000256" key="3">
    <source>
        <dbReference type="ARBA" id="ARBA00013036"/>
    </source>
</evidence>
<dbReference type="Gene3D" id="3.60.150.10">
    <property type="entry name" value="Chorismate synthase AroC"/>
    <property type="match status" value="2"/>
</dbReference>
<feature type="binding site" evidence="7">
    <location>
        <begin position="275"/>
        <end position="279"/>
    </location>
    <ligand>
        <name>FMN</name>
        <dbReference type="ChEBI" id="CHEBI:58210"/>
    </ligand>
</feature>
<dbReference type="RefSeq" id="WP_004077213.1">
    <property type="nucleotide sequence ID" value="NZ_CM001436.1"/>
</dbReference>
<dbReference type="InterPro" id="IPR020541">
    <property type="entry name" value="Chorismate_synthase_CS"/>
</dbReference>
<dbReference type="GO" id="GO:0009423">
    <property type="term" value="P:chorismate biosynthetic process"/>
    <property type="evidence" value="ECO:0007669"/>
    <property type="project" value="UniProtKB-UniRule"/>
</dbReference>
<dbReference type="OrthoDB" id="33049at2157"/>
<dbReference type="HOGENOM" id="CLU_034547_0_0_2"/>
<dbReference type="PROSITE" id="PS00788">
    <property type="entry name" value="CHORISMATE_SYNTHASE_2"/>
    <property type="match status" value="1"/>
</dbReference>
<dbReference type="InterPro" id="IPR000453">
    <property type="entry name" value="Chorismate_synth"/>
</dbReference>
<evidence type="ECO:0000256" key="7">
    <source>
        <dbReference type="HAMAP-Rule" id="MF_00300"/>
    </source>
</evidence>
<evidence type="ECO:0000256" key="1">
    <source>
        <dbReference type="ARBA" id="ARBA00005044"/>
    </source>
</evidence>
<dbReference type="HAMAP" id="MF_00300">
    <property type="entry name" value="Chorismate_synth"/>
    <property type="match status" value="1"/>
</dbReference>
<accession>H1Z1Z3</accession>
<evidence type="ECO:0000313" key="8">
    <source>
        <dbReference type="EMBL" id="EHQ35460.1"/>
    </source>
</evidence>
<comment type="function">
    <text evidence="7">Catalyzes the anti-1,4-elimination of the C-3 phosphate and the C-6 proR hydrogen from 5-enolpyruvylshikimate-3-phosphate (EPSP) to yield chorismate, which is the branch point compound that serves as the starting substrate for the three terminal pathways of aromatic amino acid biosynthesis. This reaction introduces a second double bond into the aromatic ring system.</text>
</comment>
<evidence type="ECO:0000256" key="6">
    <source>
        <dbReference type="ARBA" id="ARBA00023239"/>
    </source>
</evidence>
<dbReference type="PANTHER" id="PTHR21085">
    <property type="entry name" value="CHORISMATE SYNTHASE"/>
    <property type="match status" value="1"/>
</dbReference>
<evidence type="ECO:0000313" key="9">
    <source>
        <dbReference type="Proteomes" id="UP000005741"/>
    </source>
</evidence>
<dbReference type="AlphaFoldDB" id="H1Z1Z3"/>
<comment type="cofactor">
    <cofactor evidence="7">
        <name>FMNH2</name>
        <dbReference type="ChEBI" id="CHEBI:57618"/>
    </cofactor>
    <text evidence="7">Reduced FMN (FMNH(2)).</text>
</comment>
<dbReference type="Proteomes" id="UP000005741">
    <property type="component" value="Chromosome"/>
</dbReference>
<gene>
    <name evidence="7" type="primary">aroC</name>
    <name evidence="8" type="ORF">Metlim_1351</name>
</gene>
<dbReference type="GO" id="GO:0010181">
    <property type="term" value="F:FMN binding"/>
    <property type="evidence" value="ECO:0007669"/>
    <property type="project" value="TreeGrafter"/>
</dbReference>
<evidence type="ECO:0000256" key="2">
    <source>
        <dbReference type="ARBA" id="ARBA00008014"/>
    </source>
</evidence>
<dbReference type="SUPFAM" id="SSF103263">
    <property type="entry name" value="Chorismate synthase, AroC"/>
    <property type="match status" value="1"/>
</dbReference>
<evidence type="ECO:0000256" key="4">
    <source>
        <dbReference type="ARBA" id="ARBA00022605"/>
    </source>
</evidence>
<dbReference type="EC" id="4.2.3.5" evidence="3 7"/>
<keyword evidence="6 7" id="KW-0456">Lyase</keyword>
<feature type="binding site" evidence="7">
    <location>
        <position position="46"/>
    </location>
    <ligand>
        <name>NADP(+)</name>
        <dbReference type="ChEBI" id="CHEBI:58349"/>
    </ligand>
</feature>
<keyword evidence="7" id="KW-0285">Flavoprotein</keyword>
<keyword evidence="9" id="KW-1185">Reference proteome</keyword>
<dbReference type="GO" id="GO:0004107">
    <property type="term" value="F:chorismate synthase activity"/>
    <property type="evidence" value="ECO:0007669"/>
    <property type="project" value="UniProtKB-UniRule"/>
</dbReference>
<dbReference type="PROSITE" id="PS00787">
    <property type="entry name" value="CHORISMATE_SYNTHASE_1"/>
    <property type="match status" value="1"/>
</dbReference>
<dbReference type="EMBL" id="CM001436">
    <property type="protein sequence ID" value="EHQ35460.1"/>
    <property type="molecule type" value="Genomic_DNA"/>
</dbReference>
<organism evidence="8 9">
    <name type="scientific">Methanoplanus limicola DSM 2279</name>
    <dbReference type="NCBI Taxonomy" id="937775"/>
    <lineage>
        <taxon>Archaea</taxon>
        <taxon>Methanobacteriati</taxon>
        <taxon>Methanobacteriota</taxon>
        <taxon>Stenosarchaea group</taxon>
        <taxon>Methanomicrobia</taxon>
        <taxon>Methanomicrobiales</taxon>
        <taxon>Methanomicrobiaceae</taxon>
        <taxon>Methanoplanus</taxon>
    </lineage>
</organism>
<dbReference type="GO" id="GO:0009073">
    <property type="term" value="P:aromatic amino acid family biosynthetic process"/>
    <property type="evidence" value="ECO:0007669"/>
    <property type="project" value="UniProtKB-KW"/>
</dbReference>
<comment type="catalytic activity">
    <reaction evidence="7">
        <text>5-O-(1-carboxyvinyl)-3-phosphoshikimate = chorismate + phosphate</text>
        <dbReference type="Rhea" id="RHEA:21020"/>
        <dbReference type="ChEBI" id="CHEBI:29748"/>
        <dbReference type="ChEBI" id="CHEBI:43474"/>
        <dbReference type="ChEBI" id="CHEBI:57701"/>
        <dbReference type="EC" id="4.2.3.5"/>
    </reaction>
</comment>
<feature type="binding site" evidence="7">
    <location>
        <begin position="123"/>
        <end position="125"/>
    </location>
    <ligand>
        <name>FMN</name>
        <dbReference type="ChEBI" id="CHEBI:58210"/>
    </ligand>
</feature>
<keyword evidence="5 7" id="KW-0057">Aromatic amino acid biosynthesis</keyword>
<keyword evidence="7" id="KW-0288">FMN</keyword>
<dbReference type="InterPro" id="IPR035904">
    <property type="entry name" value="Chorismate_synth_AroC_sf"/>
</dbReference>
<proteinExistence type="inferred from homology"/>
<reference evidence="8 9" key="1">
    <citation type="submission" date="2011-10" db="EMBL/GenBank/DDBJ databases">
        <title>The Improved High-Quality Draft genome of Methanoplanus limicola DSM 2279.</title>
        <authorList>
            <consortium name="US DOE Joint Genome Institute (JGI-PGF)"/>
            <person name="Lucas S."/>
            <person name="Copeland A."/>
            <person name="Lapidus A."/>
            <person name="Glavina del Rio T."/>
            <person name="Dalin E."/>
            <person name="Tice H."/>
            <person name="Bruce D."/>
            <person name="Goodwin L."/>
            <person name="Pitluck S."/>
            <person name="Peters L."/>
            <person name="Mikhailova N."/>
            <person name="Lu M."/>
            <person name="Kyrpides N."/>
            <person name="Mavromatis K."/>
            <person name="Ivanova N."/>
            <person name="Markowitz V."/>
            <person name="Cheng J.-F."/>
            <person name="Hugenholtz P."/>
            <person name="Woyke T."/>
            <person name="Wu D."/>
            <person name="Wirth R."/>
            <person name="Brambilla E.-M."/>
            <person name="Klenk H.-P."/>
            <person name="Eisen J.A."/>
        </authorList>
    </citation>
    <scope>NUCLEOTIDE SEQUENCE [LARGE SCALE GENOMIC DNA]</scope>
    <source>
        <strain evidence="8 9">DSM 2279</strain>
    </source>
</reference>
<dbReference type="CDD" id="cd07304">
    <property type="entry name" value="Chorismate_synthase"/>
    <property type="match status" value="1"/>
</dbReference>
<dbReference type="GO" id="GO:0008652">
    <property type="term" value="P:amino acid biosynthetic process"/>
    <property type="evidence" value="ECO:0007669"/>
    <property type="project" value="UniProtKB-KW"/>
</dbReference>
<dbReference type="PIRSF" id="PIRSF001456">
    <property type="entry name" value="Chorismate_synth"/>
    <property type="match status" value="1"/>
</dbReference>
<dbReference type="PANTHER" id="PTHR21085:SF0">
    <property type="entry name" value="CHORISMATE SYNTHASE"/>
    <property type="match status" value="1"/>
</dbReference>
<keyword evidence="7" id="KW-0274">FAD</keyword>
<feature type="binding site" evidence="7">
    <location>
        <position position="301"/>
    </location>
    <ligand>
        <name>FMN</name>
        <dbReference type="ChEBI" id="CHEBI:58210"/>
    </ligand>
</feature>
<comment type="similarity">
    <text evidence="2 7">Belongs to the chorismate synthase family.</text>
</comment>
<name>H1Z1Z3_9EURY</name>
<keyword evidence="4 7" id="KW-0028">Amino-acid biosynthesis</keyword>
<dbReference type="PROSITE" id="PS00789">
    <property type="entry name" value="CHORISMATE_SYNTHASE_3"/>
    <property type="match status" value="1"/>
</dbReference>
<comment type="pathway">
    <text evidence="1 7">Metabolic intermediate biosynthesis; chorismate biosynthesis; chorismate from D-erythrose 4-phosphate and phosphoenolpyruvate: step 7/7.</text>
</comment>
<dbReference type="PATRIC" id="fig|937775.9.peg.1534"/>
<dbReference type="GO" id="GO:0005829">
    <property type="term" value="C:cytosol"/>
    <property type="evidence" value="ECO:0007669"/>
    <property type="project" value="TreeGrafter"/>
</dbReference>
<dbReference type="Pfam" id="PF01264">
    <property type="entry name" value="Chorismate_synt"/>
    <property type="match status" value="1"/>
</dbReference>
<dbReference type="InParanoid" id="H1Z1Z3"/>
<dbReference type="UniPathway" id="UPA00053">
    <property type="reaction ID" value="UER00090"/>
</dbReference>
<dbReference type="FunCoup" id="H1Z1Z3">
    <property type="interactions" value="153"/>
</dbReference>
<protein>
    <recommendedName>
        <fullName evidence="3 7">Chorismate synthase</fullName>
        <shortName evidence="7">CS</shortName>
        <ecNumber evidence="3 7">4.2.3.5</ecNumber>
    </recommendedName>
    <alternativeName>
        <fullName evidence="7">5-enolpyruvylshikimate-3-phosphate phospholyase</fullName>
    </alternativeName>
</protein>
<evidence type="ECO:0000256" key="5">
    <source>
        <dbReference type="ARBA" id="ARBA00023141"/>
    </source>
</evidence>